<accession>A0A9X2J7M7</accession>
<proteinExistence type="predicted"/>
<dbReference type="GO" id="GO:0003677">
    <property type="term" value="F:DNA binding"/>
    <property type="evidence" value="ECO:0007669"/>
    <property type="project" value="InterPro"/>
</dbReference>
<dbReference type="EMBL" id="JALBWM010000190">
    <property type="protein sequence ID" value="MCO1336764.1"/>
    <property type="molecule type" value="Genomic_DNA"/>
</dbReference>
<dbReference type="Gene3D" id="1.10.260.40">
    <property type="entry name" value="lambda repressor-like DNA-binding domains"/>
    <property type="match status" value="1"/>
</dbReference>
<reference evidence="2" key="1">
    <citation type="journal article" date="2022" name="Arch. Microbiol.">
        <title>Microbulbifer okhotskensis sp. nov., isolated from a deep bottom sediment of the Okhotsk Sea.</title>
        <authorList>
            <person name="Romanenko L."/>
            <person name="Kurilenko V."/>
            <person name="Otstavnykh N."/>
            <person name="Velansky P."/>
            <person name="Isaeva M."/>
            <person name="Mikhailov V."/>
        </authorList>
    </citation>
    <scope>NUCLEOTIDE SEQUENCE</scope>
    <source>
        <strain evidence="2">OS29</strain>
    </source>
</reference>
<feature type="domain" description="HTH cro/C1-type" evidence="1">
    <location>
        <begin position="10"/>
        <end position="50"/>
    </location>
</feature>
<comment type="caution">
    <text evidence="2">The sequence shown here is derived from an EMBL/GenBank/DDBJ whole genome shotgun (WGS) entry which is preliminary data.</text>
</comment>
<dbReference type="Proteomes" id="UP001139028">
    <property type="component" value="Unassembled WGS sequence"/>
</dbReference>
<gene>
    <name evidence="2" type="ORF">MO867_20770</name>
</gene>
<sequence>MKNIAIGVQLKEERERLGYTQADFAELVGASKRSQIGWEKGERFPDASALAGWAEKGVDILYVVTGERAKEMSELPADEQLMLDSYRELGAAQRKALLAQLLTGNIGTVQEEALSHSGSKRVTVKGEGNRVAAHGNYFEHGRKEKK</sequence>
<evidence type="ECO:0000313" key="3">
    <source>
        <dbReference type="Proteomes" id="UP001139028"/>
    </source>
</evidence>
<organism evidence="2 3">
    <name type="scientific">Microbulbifer okhotskensis</name>
    <dbReference type="NCBI Taxonomy" id="2926617"/>
    <lineage>
        <taxon>Bacteria</taxon>
        <taxon>Pseudomonadati</taxon>
        <taxon>Pseudomonadota</taxon>
        <taxon>Gammaproteobacteria</taxon>
        <taxon>Cellvibrionales</taxon>
        <taxon>Microbulbiferaceae</taxon>
        <taxon>Microbulbifer</taxon>
    </lineage>
</organism>
<dbReference type="CDD" id="cd00093">
    <property type="entry name" value="HTH_XRE"/>
    <property type="match status" value="1"/>
</dbReference>
<protein>
    <submittedName>
        <fullName evidence="2">Helix-turn-helix domain-containing protein</fullName>
    </submittedName>
</protein>
<dbReference type="AlphaFoldDB" id="A0A9X2J7M7"/>
<dbReference type="InterPro" id="IPR001387">
    <property type="entry name" value="Cro/C1-type_HTH"/>
</dbReference>
<name>A0A9X2J7M7_9GAMM</name>
<dbReference type="InterPro" id="IPR010982">
    <property type="entry name" value="Lambda_DNA-bd_dom_sf"/>
</dbReference>
<dbReference type="PROSITE" id="PS50943">
    <property type="entry name" value="HTH_CROC1"/>
    <property type="match status" value="1"/>
</dbReference>
<dbReference type="SUPFAM" id="SSF47413">
    <property type="entry name" value="lambda repressor-like DNA-binding domains"/>
    <property type="match status" value="1"/>
</dbReference>
<dbReference type="RefSeq" id="WP_252472667.1">
    <property type="nucleotide sequence ID" value="NZ_JALBWM010000190.1"/>
</dbReference>
<dbReference type="SMART" id="SM00530">
    <property type="entry name" value="HTH_XRE"/>
    <property type="match status" value="1"/>
</dbReference>
<keyword evidence="3" id="KW-1185">Reference proteome</keyword>
<evidence type="ECO:0000259" key="1">
    <source>
        <dbReference type="PROSITE" id="PS50943"/>
    </source>
</evidence>
<evidence type="ECO:0000313" key="2">
    <source>
        <dbReference type="EMBL" id="MCO1336764.1"/>
    </source>
</evidence>